<dbReference type="Gene3D" id="3.30.565.10">
    <property type="entry name" value="Histidine kinase-like ATPase, C-terminal domain"/>
    <property type="match status" value="1"/>
</dbReference>
<gene>
    <name evidence="3" type="ORF">HNR61_007366</name>
</gene>
<dbReference type="Proteomes" id="UP000572680">
    <property type="component" value="Unassembled WGS sequence"/>
</dbReference>
<keyword evidence="1" id="KW-0723">Serine/threonine-protein kinase</keyword>
<dbReference type="PANTHER" id="PTHR35526:SF3">
    <property type="entry name" value="ANTI-SIGMA-F FACTOR RSBW"/>
    <property type="match status" value="1"/>
</dbReference>
<feature type="domain" description="Histidine kinase/HSP90-like ATPase" evidence="2">
    <location>
        <begin position="15"/>
        <end position="110"/>
    </location>
</feature>
<dbReference type="GO" id="GO:0004674">
    <property type="term" value="F:protein serine/threonine kinase activity"/>
    <property type="evidence" value="ECO:0007669"/>
    <property type="project" value="UniProtKB-KW"/>
</dbReference>
<proteinExistence type="predicted"/>
<comment type="caution">
    <text evidence="3">The sequence shown here is derived from an EMBL/GenBank/DDBJ whole genome shotgun (WGS) entry which is preliminary data.</text>
</comment>
<dbReference type="InterPro" id="IPR003594">
    <property type="entry name" value="HATPase_dom"/>
</dbReference>
<dbReference type="SUPFAM" id="SSF55874">
    <property type="entry name" value="ATPase domain of HSP90 chaperone/DNA topoisomerase II/histidine kinase"/>
    <property type="match status" value="1"/>
</dbReference>
<evidence type="ECO:0000256" key="1">
    <source>
        <dbReference type="ARBA" id="ARBA00022527"/>
    </source>
</evidence>
<dbReference type="Pfam" id="PF13581">
    <property type="entry name" value="HATPase_c_2"/>
    <property type="match status" value="1"/>
</dbReference>
<protein>
    <submittedName>
        <fullName evidence="3">Anti-sigma regulatory factor (Ser/Thr protein kinase)</fullName>
    </submittedName>
</protein>
<reference evidence="3 4" key="1">
    <citation type="submission" date="2020-08" db="EMBL/GenBank/DDBJ databases">
        <title>Genomic Encyclopedia of Type Strains, Phase IV (KMG-IV): sequencing the most valuable type-strain genomes for metagenomic binning, comparative biology and taxonomic classification.</title>
        <authorList>
            <person name="Goeker M."/>
        </authorList>
    </citation>
    <scope>NUCLEOTIDE SEQUENCE [LARGE SCALE GENOMIC DNA]</scope>
    <source>
        <strain evidence="3 4">DSM 44197</strain>
    </source>
</reference>
<dbReference type="CDD" id="cd16936">
    <property type="entry name" value="HATPase_RsbW-like"/>
    <property type="match status" value="1"/>
</dbReference>
<dbReference type="EMBL" id="JACJIA010000012">
    <property type="protein sequence ID" value="MBA8955690.1"/>
    <property type="molecule type" value="Genomic_DNA"/>
</dbReference>
<keyword evidence="1" id="KW-0418">Kinase</keyword>
<dbReference type="PANTHER" id="PTHR35526">
    <property type="entry name" value="ANTI-SIGMA-F FACTOR RSBW-RELATED"/>
    <property type="match status" value="1"/>
</dbReference>
<keyword evidence="4" id="KW-1185">Reference proteome</keyword>
<accession>A0A7W3QQG7</accession>
<evidence type="ECO:0000259" key="2">
    <source>
        <dbReference type="Pfam" id="PF13581"/>
    </source>
</evidence>
<evidence type="ECO:0000313" key="4">
    <source>
        <dbReference type="Proteomes" id="UP000572680"/>
    </source>
</evidence>
<dbReference type="AlphaFoldDB" id="A0A7W3QQG7"/>
<evidence type="ECO:0000313" key="3">
    <source>
        <dbReference type="EMBL" id="MBA8955690.1"/>
    </source>
</evidence>
<dbReference type="InterPro" id="IPR050267">
    <property type="entry name" value="Anti-sigma-factor_SerPK"/>
</dbReference>
<organism evidence="3 4">
    <name type="scientific">Actinomadura namibiensis</name>
    <dbReference type="NCBI Taxonomy" id="182080"/>
    <lineage>
        <taxon>Bacteria</taxon>
        <taxon>Bacillati</taxon>
        <taxon>Actinomycetota</taxon>
        <taxon>Actinomycetes</taxon>
        <taxon>Streptosporangiales</taxon>
        <taxon>Thermomonosporaceae</taxon>
        <taxon>Actinomadura</taxon>
    </lineage>
</organism>
<keyword evidence="1" id="KW-0808">Transferase</keyword>
<dbReference type="InterPro" id="IPR036890">
    <property type="entry name" value="HATPase_C_sf"/>
</dbReference>
<sequence length="132" mass="14273">MMQMTRWSRLFPGGPGSVGEARRLTRALLGDNLLAETAELVVSELATNAVEHTESGEVGGSFVLELNVAQDCVRVSVVDMGSRGRPRVADESADEFAQDGRGLHIVQHVSKAWGCEPVRMGLRVWAELAEAL</sequence>
<name>A0A7W3QQG7_ACTNM</name>